<keyword evidence="11" id="KW-1185">Reference proteome</keyword>
<dbReference type="SUPFAM" id="SSF47384">
    <property type="entry name" value="Homodimeric domain of signal transducing histidine kinase"/>
    <property type="match status" value="1"/>
</dbReference>
<dbReference type="InterPro" id="IPR003661">
    <property type="entry name" value="HisK_dim/P_dom"/>
</dbReference>
<evidence type="ECO:0000256" key="5">
    <source>
        <dbReference type="ARBA" id="ARBA00022777"/>
    </source>
</evidence>
<accession>A0B593</accession>
<keyword evidence="6" id="KW-0902">Two-component regulatory system</keyword>
<dbReference type="CDD" id="cd00082">
    <property type="entry name" value="HisKA"/>
    <property type="match status" value="1"/>
</dbReference>
<dbReference type="CDD" id="cd00130">
    <property type="entry name" value="PAS"/>
    <property type="match status" value="1"/>
</dbReference>
<dbReference type="InterPro" id="IPR036097">
    <property type="entry name" value="HisK_dim/P_sf"/>
</dbReference>
<dbReference type="NCBIfam" id="TIGR00229">
    <property type="entry name" value="sensory_box"/>
    <property type="match status" value="1"/>
</dbReference>
<dbReference type="Pfam" id="PF08448">
    <property type="entry name" value="PAS_4"/>
    <property type="match status" value="1"/>
</dbReference>
<dbReference type="Proteomes" id="UP000000674">
    <property type="component" value="Chromosome"/>
</dbReference>
<dbReference type="SUPFAM" id="SSF55785">
    <property type="entry name" value="PYP-like sensor domain (PAS domain)"/>
    <property type="match status" value="1"/>
</dbReference>
<dbReference type="InterPro" id="IPR004358">
    <property type="entry name" value="Sig_transdc_His_kin-like_C"/>
</dbReference>
<dbReference type="SMART" id="SM00387">
    <property type="entry name" value="HATPase_c"/>
    <property type="match status" value="1"/>
</dbReference>
<dbReference type="AlphaFoldDB" id="A0B593"/>
<dbReference type="PROSITE" id="PS50109">
    <property type="entry name" value="HIS_KIN"/>
    <property type="match status" value="1"/>
</dbReference>
<dbReference type="Pfam" id="PF02518">
    <property type="entry name" value="HATPase_c"/>
    <property type="match status" value="1"/>
</dbReference>
<dbReference type="PANTHER" id="PTHR43711:SF1">
    <property type="entry name" value="HISTIDINE KINASE 1"/>
    <property type="match status" value="1"/>
</dbReference>
<evidence type="ECO:0000256" key="2">
    <source>
        <dbReference type="ARBA" id="ARBA00012438"/>
    </source>
</evidence>
<dbReference type="STRING" id="349307.Mthe_0065"/>
<dbReference type="GeneID" id="4463042"/>
<feature type="domain" description="Histidine kinase" evidence="8">
    <location>
        <begin position="154"/>
        <end position="372"/>
    </location>
</feature>
<keyword evidence="5 10" id="KW-0418">Kinase</keyword>
<organism evidence="10 11">
    <name type="scientific">Methanothrix thermoacetophila (strain DSM 6194 / JCM 14653 / NBRC 101360 / PT)</name>
    <name type="common">Methanosaeta thermophila</name>
    <dbReference type="NCBI Taxonomy" id="349307"/>
    <lineage>
        <taxon>Archaea</taxon>
        <taxon>Methanobacteriati</taxon>
        <taxon>Methanobacteriota</taxon>
        <taxon>Stenosarchaea group</taxon>
        <taxon>Methanomicrobia</taxon>
        <taxon>Methanotrichales</taxon>
        <taxon>Methanotrichaceae</taxon>
        <taxon>Methanothrix</taxon>
    </lineage>
</organism>
<protein>
    <recommendedName>
        <fullName evidence="2">histidine kinase</fullName>
        <ecNumber evidence="2">2.7.13.3</ecNumber>
    </recommendedName>
</protein>
<evidence type="ECO:0000256" key="6">
    <source>
        <dbReference type="ARBA" id="ARBA00023012"/>
    </source>
</evidence>
<evidence type="ECO:0000256" key="4">
    <source>
        <dbReference type="ARBA" id="ARBA00022679"/>
    </source>
</evidence>
<dbReference type="Pfam" id="PF00512">
    <property type="entry name" value="HisKA"/>
    <property type="match status" value="1"/>
</dbReference>
<keyword evidence="7" id="KW-0472">Membrane</keyword>
<dbReference type="SMART" id="SM00091">
    <property type="entry name" value="PAS"/>
    <property type="match status" value="1"/>
</dbReference>
<dbReference type="InterPro" id="IPR000700">
    <property type="entry name" value="PAS-assoc_C"/>
</dbReference>
<dbReference type="InterPro" id="IPR013656">
    <property type="entry name" value="PAS_4"/>
</dbReference>
<feature type="domain" description="PAC" evidence="9">
    <location>
        <begin position="78"/>
        <end position="129"/>
    </location>
</feature>
<dbReference type="Gene3D" id="3.30.450.20">
    <property type="entry name" value="PAS domain"/>
    <property type="match status" value="1"/>
</dbReference>
<dbReference type="PRINTS" id="PR00344">
    <property type="entry name" value="BCTRLSENSOR"/>
</dbReference>
<evidence type="ECO:0000259" key="9">
    <source>
        <dbReference type="PROSITE" id="PS50113"/>
    </source>
</evidence>
<evidence type="ECO:0000313" key="11">
    <source>
        <dbReference type="Proteomes" id="UP000000674"/>
    </source>
</evidence>
<dbReference type="InterPro" id="IPR005467">
    <property type="entry name" value="His_kinase_dom"/>
</dbReference>
<dbReference type="InterPro" id="IPR050736">
    <property type="entry name" value="Sensor_HK_Regulatory"/>
</dbReference>
<dbReference type="FunFam" id="3.30.565.10:FF:000006">
    <property type="entry name" value="Sensor histidine kinase WalK"/>
    <property type="match status" value="1"/>
</dbReference>
<keyword evidence="4" id="KW-0808">Transferase</keyword>
<dbReference type="InterPro" id="IPR003594">
    <property type="entry name" value="HATPase_dom"/>
</dbReference>
<dbReference type="Gene3D" id="3.30.565.10">
    <property type="entry name" value="Histidine kinase-like ATPase, C-terminal domain"/>
    <property type="match status" value="1"/>
</dbReference>
<dbReference type="InterPro" id="IPR000014">
    <property type="entry name" value="PAS"/>
</dbReference>
<evidence type="ECO:0000256" key="7">
    <source>
        <dbReference type="ARBA" id="ARBA00023136"/>
    </source>
</evidence>
<dbReference type="SMART" id="SM00388">
    <property type="entry name" value="HisKA"/>
    <property type="match status" value="1"/>
</dbReference>
<dbReference type="Gene3D" id="1.10.287.130">
    <property type="match status" value="1"/>
</dbReference>
<evidence type="ECO:0000256" key="3">
    <source>
        <dbReference type="ARBA" id="ARBA00022553"/>
    </source>
</evidence>
<dbReference type="InterPro" id="IPR035965">
    <property type="entry name" value="PAS-like_dom_sf"/>
</dbReference>
<gene>
    <name evidence="10" type="ordered locus">Mthe_0065</name>
</gene>
<dbReference type="InterPro" id="IPR036890">
    <property type="entry name" value="HATPase_C_sf"/>
</dbReference>
<comment type="catalytic activity">
    <reaction evidence="1">
        <text>ATP + protein L-histidine = ADP + protein N-phospho-L-histidine.</text>
        <dbReference type="EC" id="2.7.13.3"/>
    </reaction>
</comment>
<evidence type="ECO:0000259" key="8">
    <source>
        <dbReference type="PROSITE" id="PS50109"/>
    </source>
</evidence>
<dbReference type="CDD" id="cd00075">
    <property type="entry name" value="HATPase"/>
    <property type="match status" value="1"/>
</dbReference>
<dbReference type="RefSeq" id="WP_011695266.1">
    <property type="nucleotide sequence ID" value="NC_008553.1"/>
</dbReference>
<dbReference type="PROSITE" id="PS50113">
    <property type="entry name" value="PAC"/>
    <property type="match status" value="1"/>
</dbReference>
<dbReference type="GO" id="GO:0000155">
    <property type="term" value="F:phosphorelay sensor kinase activity"/>
    <property type="evidence" value="ECO:0007669"/>
    <property type="project" value="InterPro"/>
</dbReference>
<keyword evidence="3" id="KW-0597">Phosphoprotein</keyword>
<dbReference type="PANTHER" id="PTHR43711">
    <property type="entry name" value="TWO-COMPONENT HISTIDINE KINASE"/>
    <property type="match status" value="1"/>
</dbReference>
<evidence type="ECO:0000256" key="1">
    <source>
        <dbReference type="ARBA" id="ARBA00000085"/>
    </source>
</evidence>
<dbReference type="HOGENOM" id="CLU_000445_89_2_2"/>
<dbReference type="SUPFAM" id="SSF55874">
    <property type="entry name" value="ATPase domain of HSP90 chaperone/DNA topoisomerase II/histidine kinase"/>
    <property type="match status" value="1"/>
</dbReference>
<dbReference type="KEGG" id="mtp:Mthe_0065"/>
<reference evidence="10 11" key="1">
    <citation type="submission" date="2006-10" db="EMBL/GenBank/DDBJ databases">
        <title>Complete sequence of Methanosaeta thermophila PT.</title>
        <authorList>
            <consortium name="US DOE Joint Genome Institute"/>
            <person name="Copeland A."/>
            <person name="Lucas S."/>
            <person name="Lapidus A."/>
            <person name="Barry K."/>
            <person name="Detter J.C."/>
            <person name="Glavina del Rio T."/>
            <person name="Hammon N."/>
            <person name="Israni S."/>
            <person name="Pitluck S."/>
            <person name="Chain P."/>
            <person name="Malfatti S."/>
            <person name="Shin M."/>
            <person name="Vergez L."/>
            <person name="Schmutz J."/>
            <person name="Larimer F."/>
            <person name="Land M."/>
            <person name="Hauser L."/>
            <person name="Kyrpides N."/>
            <person name="Kim E."/>
            <person name="Smith K.S."/>
            <person name="Ingram-Smith C."/>
            <person name="Richardson P."/>
        </authorList>
    </citation>
    <scope>NUCLEOTIDE SEQUENCE [LARGE SCALE GENOMIC DNA]</scope>
    <source>
        <strain evidence="11">DSM 6194 / JCM 14653 / NBRC 101360 / PT</strain>
    </source>
</reference>
<dbReference type="EMBL" id="CP000477">
    <property type="protein sequence ID" value="ABK13867.1"/>
    <property type="molecule type" value="Genomic_DNA"/>
</dbReference>
<dbReference type="OrthoDB" id="342253at2157"/>
<proteinExistence type="predicted"/>
<name>A0B593_METTP</name>
<evidence type="ECO:0000313" key="10">
    <source>
        <dbReference type="EMBL" id="ABK13867.1"/>
    </source>
</evidence>
<dbReference type="FunFam" id="1.10.287.130:FF:000001">
    <property type="entry name" value="Two-component sensor histidine kinase"/>
    <property type="match status" value="1"/>
</dbReference>
<dbReference type="EC" id="2.7.13.3" evidence="2"/>
<sequence length="377" mass="43320">MRGIEIVRGYQEDIIETIPSTIIIVDRRLEVLYANRNFYLKSFRTEKNAIGMHLSKIFSPVFMQRLNSRIEKVFSAGEPFDGEQIRYPGGRFYFYRIHPLKEAGGYVSKAVIFIEDITEMTRLEEELRDSYIKLENAYAELKELDSIKSEFVSMVSHELRTPLTVINSYIEMFEDGMLGDLTDVQKEKLQLIRSQTDTMIQLVNDMLDILRIGSRRLRLKKELSSMEELIRSVIASLSRLAALKEHTITFRCERANTLIECDPKKIMQVLSNLLTNAIKYTPDRGQIEVVLGGDAENVLVSIRDNGIGIREEDKDRIFEKFFVMSNEKSADIGMGLGLSITKDIVEAHGGRIWFESRFGEGSTFYFTLPCGKDTERS</sequence>